<keyword evidence="1" id="KW-0812">Transmembrane</keyword>
<evidence type="ECO:0000256" key="1">
    <source>
        <dbReference type="SAM" id="Phobius"/>
    </source>
</evidence>
<organism evidence="2 3">
    <name type="scientific">Pontibacillus yanchengensis Y32</name>
    <dbReference type="NCBI Taxonomy" id="1385514"/>
    <lineage>
        <taxon>Bacteria</taxon>
        <taxon>Bacillati</taxon>
        <taxon>Bacillota</taxon>
        <taxon>Bacilli</taxon>
        <taxon>Bacillales</taxon>
        <taxon>Bacillaceae</taxon>
        <taxon>Pontibacillus</taxon>
    </lineage>
</organism>
<dbReference type="AlphaFoldDB" id="A0A0A2T7T5"/>
<dbReference type="Proteomes" id="UP000030147">
    <property type="component" value="Unassembled WGS sequence"/>
</dbReference>
<name>A0A0A2T7T5_9BACI</name>
<dbReference type="eggNOG" id="ENOG5031P1R">
    <property type="taxonomic scope" value="Bacteria"/>
</dbReference>
<sequence>MLQSYYTIIEGALFMNLEILSPTTASGAMLIGVLFSLIYAIYIKKKESTSWLYFFLAFSAGGFASGCAVILLKSMDIIN</sequence>
<dbReference type="EMBL" id="AVBF01000056">
    <property type="protein sequence ID" value="KGP71599.1"/>
    <property type="molecule type" value="Genomic_DNA"/>
</dbReference>
<keyword evidence="1" id="KW-1133">Transmembrane helix</keyword>
<keyword evidence="3" id="KW-1185">Reference proteome</keyword>
<protein>
    <submittedName>
        <fullName evidence="2">Uncharacterized protein</fullName>
    </submittedName>
</protein>
<evidence type="ECO:0000313" key="3">
    <source>
        <dbReference type="Proteomes" id="UP000030147"/>
    </source>
</evidence>
<dbReference type="STRING" id="1385514.N782_18015"/>
<reference evidence="2 3" key="1">
    <citation type="journal article" date="2015" name="Stand. Genomic Sci.">
        <title>High quality draft genome sequence of the moderately halophilic bacterium Pontibacillus yanchengensis Y32(T) and comparison among Pontibacillus genomes.</title>
        <authorList>
            <person name="Huang J."/>
            <person name="Qiao Z.X."/>
            <person name="Tang J.W."/>
            <person name="Wang G."/>
        </authorList>
    </citation>
    <scope>NUCLEOTIDE SEQUENCE [LARGE SCALE GENOMIC DNA]</scope>
    <source>
        <strain evidence="2 3">Y32</strain>
    </source>
</reference>
<gene>
    <name evidence="2" type="ORF">N782_18015</name>
</gene>
<evidence type="ECO:0000313" key="2">
    <source>
        <dbReference type="EMBL" id="KGP71599.1"/>
    </source>
</evidence>
<accession>A0A0A2T7T5</accession>
<keyword evidence="1" id="KW-0472">Membrane</keyword>
<feature type="transmembrane region" description="Helical" evidence="1">
    <location>
        <begin position="51"/>
        <end position="72"/>
    </location>
</feature>
<comment type="caution">
    <text evidence="2">The sequence shown here is derived from an EMBL/GenBank/DDBJ whole genome shotgun (WGS) entry which is preliminary data.</text>
</comment>
<proteinExistence type="predicted"/>
<feature type="transmembrane region" description="Helical" evidence="1">
    <location>
        <begin position="20"/>
        <end position="42"/>
    </location>
</feature>